<evidence type="ECO:0000256" key="5">
    <source>
        <dbReference type="ARBA" id="ARBA00022527"/>
    </source>
</evidence>
<evidence type="ECO:0000256" key="17">
    <source>
        <dbReference type="ARBA" id="ARBA00047899"/>
    </source>
</evidence>
<keyword evidence="10 19" id="KW-0547">Nucleotide-binding</keyword>
<evidence type="ECO:0000256" key="6">
    <source>
        <dbReference type="ARBA" id="ARBA00022679"/>
    </source>
</evidence>
<evidence type="ECO:0000313" key="23">
    <source>
        <dbReference type="EMBL" id="GKV29947.1"/>
    </source>
</evidence>
<dbReference type="InterPro" id="IPR017441">
    <property type="entry name" value="Protein_kinase_ATP_BS"/>
</dbReference>
<keyword evidence="9" id="KW-0430">Lectin</keyword>
<feature type="domain" description="Protein kinase" evidence="22">
    <location>
        <begin position="323"/>
        <end position="602"/>
    </location>
</feature>
<dbReference type="AlphaFoldDB" id="A0AAV5KYP1"/>
<dbReference type="PANTHER" id="PTHR27007">
    <property type="match status" value="1"/>
</dbReference>
<evidence type="ECO:0000259" key="22">
    <source>
        <dbReference type="PROSITE" id="PS50011"/>
    </source>
</evidence>
<evidence type="ECO:0000256" key="1">
    <source>
        <dbReference type="ARBA" id="ARBA00004479"/>
    </source>
</evidence>
<keyword evidence="16" id="KW-0325">Glycoprotein</keyword>
<keyword evidence="14 20" id="KW-0472">Membrane</keyword>
<evidence type="ECO:0000256" key="3">
    <source>
        <dbReference type="ARBA" id="ARBA00010217"/>
    </source>
</evidence>
<evidence type="ECO:0000256" key="16">
    <source>
        <dbReference type="ARBA" id="ARBA00023180"/>
    </source>
</evidence>
<dbReference type="InterPro" id="IPR008271">
    <property type="entry name" value="Ser/Thr_kinase_AS"/>
</dbReference>
<dbReference type="GO" id="GO:0004674">
    <property type="term" value="F:protein serine/threonine kinase activity"/>
    <property type="evidence" value="ECO:0007669"/>
    <property type="project" value="UniProtKB-KW"/>
</dbReference>
<evidence type="ECO:0000256" key="13">
    <source>
        <dbReference type="ARBA" id="ARBA00022989"/>
    </source>
</evidence>
<evidence type="ECO:0000256" key="18">
    <source>
        <dbReference type="ARBA" id="ARBA00048679"/>
    </source>
</evidence>
<sequence>MFYRLAVVLCLLVNSVAGGVNFTYNGFRSVNLSLDGVAEVTSNGLLKLTNGSDQQQGQGFYFSPVKLKDSTNGTAFSFTTTFVFAILSQYPTLGTSGMAFVISPSRGRPGALANQYLGLFNESNNGNDTNHDNHVGIDVNGLTSNVSHGAGYYVNGTGQFMNLTLISGQPMQVWVEYDSLEQRMNVTLAPINVPKPKLPLLSLSRDLSPIVNDTVYIGFSASTIAVVTSHYVLGWSFMINGQAEELVISQLPKLPRRGPEKTLKYLTIGLPLIFLTLVFATVSGIVYFIKRKREFSDVVEDWELDYGPQRFKYKDLYVVTNGFKDKGLLGSGGFGKVYRGTLPTSKLEITVKKVSHESRQGMKEFVAEIVSIGRLRHRNLVQLLGYCRRKGELLLVYDYMPNGGLDKYLYGQPKVTLNWRQRFRVIKGVASGLLYLHEEWEQVVIHRDVKASNVLLDSELNGRLGDFGLARLYGHGTDPQTTHVVGTLGYLAPEHTRTRKATTSTDLFAFGAFLLEVACGRRPIEPQGETEDLILVDLVFSFWQRGEILEIRDPKLGTDFVAKEVELVLKLGLLCSHSDPTARPSMRQVLQYLEGDVPLPDLSALGLTASGLTFAHGEGFDDFVTSYPSSMNKAHTHSSSIAESLLSGGR</sequence>
<dbReference type="SMART" id="SM00220">
    <property type="entry name" value="S_TKc"/>
    <property type="match status" value="1"/>
</dbReference>
<organism evidence="23 24">
    <name type="scientific">Rubroshorea leprosula</name>
    <dbReference type="NCBI Taxonomy" id="152421"/>
    <lineage>
        <taxon>Eukaryota</taxon>
        <taxon>Viridiplantae</taxon>
        <taxon>Streptophyta</taxon>
        <taxon>Embryophyta</taxon>
        <taxon>Tracheophyta</taxon>
        <taxon>Spermatophyta</taxon>
        <taxon>Magnoliopsida</taxon>
        <taxon>eudicotyledons</taxon>
        <taxon>Gunneridae</taxon>
        <taxon>Pentapetalae</taxon>
        <taxon>rosids</taxon>
        <taxon>malvids</taxon>
        <taxon>Malvales</taxon>
        <taxon>Dipterocarpaceae</taxon>
        <taxon>Rubroshorea</taxon>
    </lineage>
</organism>
<dbReference type="InterPro" id="IPR013320">
    <property type="entry name" value="ConA-like_dom_sf"/>
</dbReference>
<evidence type="ECO:0000256" key="9">
    <source>
        <dbReference type="ARBA" id="ARBA00022734"/>
    </source>
</evidence>
<keyword evidence="11" id="KW-0418">Kinase</keyword>
<dbReference type="Pfam" id="PF00139">
    <property type="entry name" value="Lectin_legB"/>
    <property type="match status" value="1"/>
</dbReference>
<dbReference type="InterPro" id="IPR001220">
    <property type="entry name" value="Legume_lectin_dom"/>
</dbReference>
<keyword evidence="13 20" id="KW-1133">Transmembrane helix</keyword>
<dbReference type="Pfam" id="PF00069">
    <property type="entry name" value="Pkinase"/>
    <property type="match status" value="1"/>
</dbReference>
<accession>A0AAV5KYP1</accession>
<gene>
    <name evidence="23" type="ORF">SLEP1_g38820</name>
</gene>
<comment type="similarity">
    <text evidence="2">In the N-terminal section; belongs to the leguminous lectin family.</text>
</comment>
<dbReference type="PROSITE" id="PS00108">
    <property type="entry name" value="PROTEIN_KINASE_ST"/>
    <property type="match status" value="1"/>
</dbReference>
<keyword evidence="8 21" id="KW-0732">Signal</keyword>
<dbReference type="GO" id="GO:0016020">
    <property type="term" value="C:membrane"/>
    <property type="evidence" value="ECO:0007669"/>
    <property type="project" value="UniProtKB-SubCell"/>
</dbReference>
<dbReference type="Gene3D" id="3.30.200.20">
    <property type="entry name" value="Phosphorylase Kinase, domain 1"/>
    <property type="match status" value="1"/>
</dbReference>
<evidence type="ECO:0000256" key="8">
    <source>
        <dbReference type="ARBA" id="ARBA00022729"/>
    </source>
</evidence>
<dbReference type="PROSITE" id="PS50011">
    <property type="entry name" value="PROTEIN_KINASE_DOM"/>
    <property type="match status" value="1"/>
</dbReference>
<protein>
    <recommendedName>
        <fullName evidence="4">non-specific serine/threonine protein kinase</fullName>
        <ecNumber evidence="4">2.7.11.1</ecNumber>
    </recommendedName>
</protein>
<dbReference type="GO" id="GO:0005524">
    <property type="term" value="F:ATP binding"/>
    <property type="evidence" value="ECO:0007669"/>
    <property type="project" value="UniProtKB-UniRule"/>
</dbReference>
<evidence type="ECO:0000256" key="10">
    <source>
        <dbReference type="ARBA" id="ARBA00022741"/>
    </source>
</evidence>
<dbReference type="GO" id="GO:0030246">
    <property type="term" value="F:carbohydrate binding"/>
    <property type="evidence" value="ECO:0007669"/>
    <property type="project" value="UniProtKB-KW"/>
</dbReference>
<evidence type="ECO:0000256" key="19">
    <source>
        <dbReference type="PROSITE-ProRule" id="PRU10141"/>
    </source>
</evidence>
<dbReference type="PROSITE" id="PS00107">
    <property type="entry name" value="PROTEIN_KINASE_ATP"/>
    <property type="match status" value="1"/>
</dbReference>
<comment type="similarity">
    <text evidence="3">In the C-terminal section; belongs to the protein kinase superfamily. Ser/Thr protein kinase family.</text>
</comment>
<name>A0AAV5KYP1_9ROSI</name>
<feature type="transmembrane region" description="Helical" evidence="20">
    <location>
        <begin position="265"/>
        <end position="289"/>
    </location>
</feature>
<reference evidence="23 24" key="1">
    <citation type="journal article" date="2021" name="Commun. Biol.">
        <title>The genome of Shorea leprosula (Dipterocarpaceae) highlights the ecological relevance of drought in aseasonal tropical rainforests.</title>
        <authorList>
            <person name="Ng K.K.S."/>
            <person name="Kobayashi M.J."/>
            <person name="Fawcett J.A."/>
            <person name="Hatakeyama M."/>
            <person name="Paape T."/>
            <person name="Ng C.H."/>
            <person name="Ang C.C."/>
            <person name="Tnah L.H."/>
            <person name="Lee C.T."/>
            <person name="Nishiyama T."/>
            <person name="Sese J."/>
            <person name="O'Brien M.J."/>
            <person name="Copetti D."/>
            <person name="Mohd Noor M.I."/>
            <person name="Ong R.C."/>
            <person name="Putra M."/>
            <person name="Sireger I.Z."/>
            <person name="Indrioko S."/>
            <person name="Kosugi Y."/>
            <person name="Izuno A."/>
            <person name="Isagi Y."/>
            <person name="Lee S.L."/>
            <person name="Shimizu K.K."/>
        </authorList>
    </citation>
    <scope>NUCLEOTIDE SEQUENCE [LARGE SCALE GENOMIC DNA]</scope>
    <source>
        <strain evidence="23">214</strain>
    </source>
</reference>
<dbReference type="FunFam" id="2.60.120.200:FF:000246">
    <property type="entry name" value="L-type lectin-domain containing receptor kinase V.9"/>
    <property type="match status" value="1"/>
</dbReference>
<dbReference type="FunFam" id="1.10.510.10:FF:000108">
    <property type="entry name" value="L-type lectin-domain containing receptor kinase S.4"/>
    <property type="match status" value="1"/>
</dbReference>
<evidence type="ECO:0000256" key="11">
    <source>
        <dbReference type="ARBA" id="ARBA00022777"/>
    </source>
</evidence>
<dbReference type="FunFam" id="3.30.200.20:FF:000112">
    <property type="entry name" value="Lectin-domain containing receptor kinase A4.3"/>
    <property type="match status" value="1"/>
</dbReference>
<evidence type="ECO:0000313" key="24">
    <source>
        <dbReference type="Proteomes" id="UP001054252"/>
    </source>
</evidence>
<dbReference type="CDD" id="cd06899">
    <property type="entry name" value="lectin_legume_LecRK_Arcelin_ConA"/>
    <property type="match status" value="1"/>
</dbReference>
<evidence type="ECO:0000256" key="15">
    <source>
        <dbReference type="ARBA" id="ARBA00023170"/>
    </source>
</evidence>
<keyword evidence="12 19" id="KW-0067">ATP-binding</keyword>
<dbReference type="SUPFAM" id="SSF56112">
    <property type="entry name" value="Protein kinase-like (PK-like)"/>
    <property type="match status" value="1"/>
</dbReference>
<keyword evidence="15" id="KW-0675">Receptor</keyword>
<keyword evidence="5" id="KW-0723">Serine/threonine-protein kinase</keyword>
<comment type="catalytic activity">
    <reaction evidence="17">
        <text>L-threonyl-[protein] + ATP = O-phospho-L-threonyl-[protein] + ADP + H(+)</text>
        <dbReference type="Rhea" id="RHEA:46608"/>
        <dbReference type="Rhea" id="RHEA-COMP:11060"/>
        <dbReference type="Rhea" id="RHEA-COMP:11605"/>
        <dbReference type="ChEBI" id="CHEBI:15378"/>
        <dbReference type="ChEBI" id="CHEBI:30013"/>
        <dbReference type="ChEBI" id="CHEBI:30616"/>
        <dbReference type="ChEBI" id="CHEBI:61977"/>
        <dbReference type="ChEBI" id="CHEBI:456216"/>
        <dbReference type="EC" id="2.7.11.1"/>
    </reaction>
</comment>
<evidence type="ECO:0000256" key="14">
    <source>
        <dbReference type="ARBA" id="ARBA00023136"/>
    </source>
</evidence>
<dbReference type="InterPro" id="IPR050528">
    <property type="entry name" value="L-type_Lectin-RKs"/>
</dbReference>
<dbReference type="InterPro" id="IPR000719">
    <property type="entry name" value="Prot_kinase_dom"/>
</dbReference>
<evidence type="ECO:0000256" key="20">
    <source>
        <dbReference type="SAM" id="Phobius"/>
    </source>
</evidence>
<dbReference type="EC" id="2.7.11.1" evidence="4"/>
<dbReference type="Gene3D" id="2.60.120.200">
    <property type="match status" value="1"/>
</dbReference>
<feature type="signal peptide" evidence="21">
    <location>
        <begin position="1"/>
        <end position="18"/>
    </location>
</feature>
<dbReference type="Gene3D" id="1.10.510.10">
    <property type="entry name" value="Transferase(Phosphotransferase) domain 1"/>
    <property type="match status" value="1"/>
</dbReference>
<comment type="subcellular location">
    <subcellularLocation>
        <location evidence="1">Membrane</location>
        <topology evidence="1">Single-pass type I membrane protein</topology>
    </subcellularLocation>
</comment>
<comment type="caution">
    <text evidence="23">The sequence shown here is derived from an EMBL/GenBank/DDBJ whole genome shotgun (WGS) entry which is preliminary data.</text>
</comment>
<proteinExistence type="inferred from homology"/>
<dbReference type="CDD" id="cd14066">
    <property type="entry name" value="STKc_IRAK"/>
    <property type="match status" value="1"/>
</dbReference>
<evidence type="ECO:0000256" key="2">
    <source>
        <dbReference type="ARBA" id="ARBA00008536"/>
    </source>
</evidence>
<keyword evidence="7 20" id="KW-0812">Transmembrane</keyword>
<evidence type="ECO:0000256" key="4">
    <source>
        <dbReference type="ARBA" id="ARBA00012513"/>
    </source>
</evidence>
<feature type="binding site" evidence="19">
    <location>
        <position position="353"/>
    </location>
    <ligand>
        <name>ATP</name>
        <dbReference type="ChEBI" id="CHEBI:30616"/>
    </ligand>
</feature>
<keyword evidence="6" id="KW-0808">Transferase</keyword>
<evidence type="ECO:0000256" key="21">
    <source>
        <dbReference type="SAM" id="SignalP"/>
    </source>
</evidence>
<keyword evidence="24" id="KW-1185">Reference proteome</keyword>
<evidence type="ECO:0000256" key="12">
    <source>
        <dbReference type="ARBA" id="ARBA00022840"/>
    </source>
</evidence>
<dbReference type="Proteomes" id="UP001054252">
    <property type="component" value="Unassembled WGS sequence"/>
</dbReference>
<comment type="catalytic activity">
    <reaction evidence="18">
        <text>L-seryl-[protein] + ATP = O-phospho-L-seryl-[protein] + ADP + H(+)</text>
        <dbReference type="Rhea" id="RHEA:17989"/>
        <dbReference type="Rhea" id="RHEA-COMP:9863"/>
        <dbReference type="Rhea" id="RHEA-COMP:11604"/>
        <dbReference type="ChEBI" id="CHEBI:15378"/>
        <dbReference type="ChEBI" id="CHEBI:29999"/>
        <dbReference type="ChEBI" id="CHEBI:30616"/>
        <dbReference type="ChEBI" id="CHEBI:83421"/>
        <dbReference type="ChEBI" id="CHEBI:456216"/>
        <dbReference type="EC" id="2.7.11.1"/>
    </reaction>
</comment>
<dbReference type="SUPFAM" id="SSF49899">
    <property type="entry name" value="Concanavalin A-like lectins/glucanases"/>
    <property type="match status" value="1"/>
</dbReference>
<dbReference type="InterPro" id="IPR011009">
    <property type="entry name" value="Kinase-like_dom_sf"/>
</dbReference>
<evidence type="ECO:0000256" key="7">
    <source>
        <dbReference type="ARBA" id="ARBA00022692"/>
    </source>
</evidence>
<dbReference type="EMBL" id="BPVZ01000085">
    <property type="protein sequence ID" value="GKV29947.1"/>
    <property type="molecule type" value="Genomic_DNA"/>
</dbReference>
<feature type="chain" id="PRO_5043764250" description="non-specific serine/threonine protein kinase" evidence="21">
    <location>
        <begin position="19"/>
        <end position="650"/>
    </location>
</feature>